<dbReference type="PANTHER" id="PTHR23028">
    <property type="entry name" value="ACETYLTRANSFERASE"/>
    <property type="match status" value="1"/>
</dbReference>
<evidence type="ECO:0000256" key="1">
    <source>
        <dbReference type="SAM" id="MobiDB-lite"/>
    </source>
</evidence>
<dbReference type="EMBL" id="JBHTCM010000010">
    <property type="protein sequence ID" value="MFC7333900.1"/>
    <property type="molecule type" value="Genomic_DNA"/>
</dbReference>
<keyword evidence="4" id="KW-0012">Acyltransferase</keyword>
<protein>
    <submittedName>
        <fullName evidence="4">Acyltransferase family protein</fullName>
        <ecNumber evidence="4">2.3.-.-</ecNumber>
    </submittedName>
</protein>
<keyword evidence="2" id="KW-0812">Transmembrane</keyword>
<keyword evidence="5" id="KW-1185">Reference proteome</keyword>
<dbReference type="InterPro" id="IPR002656">
    <property type="entry name" value="Acyl_transf_3_dom"/>
</dbReference>
<sequence length="246" mass="26817">MSSSTGPEAEAYILFPVLFPLIHRLPWRWSFLLPLAALGLLAVLAEALEGGRLNLHYDYGVARCLPSFALGIWLRRLAEERPGWLVPIGTDTGCVLITTLLALLMHNHAHDGVIVGAMALLVAALSANRRLGARVCGSRAGVWLGEVSYAVYLLHWPLLLAFTAMLTRFSDGQPGPDGRVQQVLLYAVFFTVLLAVSTLTYHVVEVTSRRWLRGLVFPRPDHGPDHLKVNATRKARSGGRVSGPGG</sequence>
<feature type="region of interest" description="Disordered" evidence="1">
    <location>
        <begin position="226"/>
        <end position="246"/>
    </location>
</feature>
<keyword evidence="2" id="KW-1133">Transmembrane helix</keyword>
<proteinExistence type="predicted"/>
<dbReference type="InterPro" id="IPR050879">
    <property type="entry name" value="Acyltransferase_3"/>
</dbReference>
<feature type="transmembrane region" description="Helical" evidence="2">
    <location>
        <begin position="27"/>
        <end position="48"/>
    </location>
</feature>
<comment type="caution">
    <text evidence="4">The sequence shown here is derived from an EMBL/GenBank/DDBJ whole genome shotgun (WGS) entry which is preliminary data.</text>
</comment>
<feature type="transmembrane region" description="Helical" evidence="2">
    <location>
        <begin position="84"/>
        <end position="106"/>
    </location>
</feature>
<evidence type="ECO:0000256" key="2">
    <source>
        <dbReference type="SAM" id="Phobius"/>
    </source>
</evidence>
<keyword evidence="4" id="KW-0808">Transferase</keyword>
<evidence type="ECO:0000259" key="3">
    <source>
        <dbReference type="Pfam" id="PF01757"/>
    </source>
</evidence>
<dbReference type="PANTHER" id="PTHR23028:SF53">
    <property type="entry name" value="ACYL_TRANSF_3 DOMAIN-CONTAINING PROTEIN"/>
    <property type="match status" value="1"/>
</dbReference>
<dbReference type="RefSeq" id="WP_377359584.1">
    <property type="nucleotide sequence ID" value="NZ_JBHTCM010000010.1"/>
</dbReference>
<feature type="transmembrane region" description="Helical" evidence="2">
    <location>
        <begin position="140"/>
        <end position="163"/>
    </location>
</feature>
<dbReference type="EC" id="2.3.-.-" evidence="4"/>
<accession>A0ABW2KY35</accession>
<feature type="transmembrane region" description="Helical" evidence="2">
    <location>
        <begin position="112"/>
        <end position="128"/>
    </location>
</feature>
<feature type="domain" description="Acyltransferase 3" evidence="3">
    <location>
        <begin position="11"/>
        <end position="201"/>
    </location>
</feature>
<organism evidence="4 5">
    <name type="scientific">Rhodocista pekingensis</name>
    <dbReference type="NCBI Taxonomy" id="201185"/>
    <lineage>
        <taxon>Bacteria</taxon>
        <taxon>Pseudomonadati</taxon>
        <taxon>Pseudomonadota</taxon>
        <taxon>Alphaproteobacteria</taxon>
        <taxon>Rhodospirillales</taxon>
        <taxon>Azospirillaceae</taxon>
        <taxon>Rhodocista</taxon>
    </lineage>
</organism>
<dbReference type="GO" id="GO:0016746">
    <property type="term" value="F:acyltransferase activity"/>
    <property type="evidence" value="ECO:0007669"/>
    <property type="project" value="UniProtKB-KW"/>
</dbReference>
<name>A0ABW2KY35_9PROT</name>
<feature type="transmembrane region" description="Helical" evidence="2">
    <location>
        <begin position="183"/>
        <end position="204"/>
    </location>
</feature>
<keyword evidence="2" id="KW-0472">Membrane</keyword>
<dbReference type="Proteomes" id="UP001596456">
    <property type="component" value="Unassembled WGS sequence"/>
</dbReference>
<gene>
    <name evidence="4" type="ORF">ACFQPS_12070</name>
</gene>
<evidence type="ECO:0000313" key="4">
    <source>
        <dbReference type="EMBL" id="MFC7333900.1"/>
    </source>
</evidence>
<dbReference type="Pfam" id="PF01757">
    <property type="entry name" value="Acyl_transf_3"/>
    <property type="match status" value="1"/>
</dbReference>
<reference evidence="5" key="1">
    <citation type="journal article" date="2019" name="Int. J. Syst. Evol. Microbiol.">
        <title>The Global Catalogue of Microorganisms (GCM) 10K type strain sequencing project: providing services to taxonomists for standard genome sequencing and annotation.</title>
        <authorList>
            <consortium name="The Broad Institute Genomics Platform"/>
            <consortium name="The Broad Institute Genome Sequencing Center for Infectious Disease"/>
            <person name="Wu L."/>
            <person name="Ma J."/>
        </authorList>
    </citation>
    <scope>NUCLEOTIDE SEQUENCE [LARGE SCALE GENOMIC DNA]</scope>
    <source>
        <strain evidence="5">CGMCC 1.16275</strain>
    </source>
</reference>
<evidence type="ECO:0000313" key="5">
    <source>
        <dbReference type="Proteomes" id="UP001596456"/>
    </source>
</evidence>